<evidence type="ECO:0000313" key="1">
    <source>
        <dbReference type="EMBL" id="MPC68467.1"/>
    </source>
</evidence>
<evidence type="ECO:0000313" key="2">
    <source>
        <dbReference type="Proteomes" id="UP000324222"/>
    </source>
</evidence>
<name>A0A5B7HGQ3_PORTR</name>
<gene>
    <name evidence="1" type="ORF">E2C01_062669</name>
</gene>
<sequence>MHINHIVSDSNFLVTHSYNCLVEPVGGHQASPVRPSIHRAVSVTASLTTHRRPTLRLPTGLPLHRAPFFSSFMATLTRQCKYSR</sequence>
<dbReference type="EMBL" id="VSRR010027893">
    <property type="protein sequence ID" value="MPC68467.1"/>
    <property type="molecule type" value="Genomic_DNA"/>
</dbReference>
<proteinExistence type="predicted"/>
<dbReference type="Proteomes" id="UP000324222">
    <property type="component" value="Unassembled WGS sequence"/>
</dbReference>
<protein>
    <submittedName>
        <fullName evidence="1">Uncharacterized protein</fullName>
    </submittedName>
</protein>
<comment type="caution">
    <text evidence="1">The sequence shown here is derived from an EMBL/GenBank/DDBJ whole genome shotgun (WGS) entry which is preliminary data.</text>
</comment>
<organism evidence="1 2">
    <name type="scientific">Portunus trituberculatus</name>
    <name type="common">Swimming crab</name>
    <name type="synonym">Neptunus trituberculatus</name>
    <dbReference type="NCBI Taxonomy" id="210409"/>
    <lineage>
        <taxon>Eukaryota</taxon>
        <taxon>Metazoa</taxon>
        <taxon>Ecdysozoa</taxon>
        <taxon>Arthropoda</taxon>
        <taxon>Crustacea</taxon>
        <taxon>Multicrustacea</taxon>
        <taxon>Malacostraca</taxon>
        <taxon>Eumalacostraca</taxon>
        <taxon>Eucarida</taxon>
        <taxon>Decapoda</taxon>
        <taxon>Pleocyemata</taxon>
        <taxon>Brachyura</taxon>
        <taxon>Eubrachyura</taxon>
        <taxon>Portunoidea</taxon>
        <taxon>Portunidae</taxon>
        <taxon>Portuninae</taxon>
        <taxon>Portunus</taxon>
    </lineage>
</organism>
<reference evidence="1 2" key="1">
    <citation type="submission" date="2019-05" db="EMBL/GenBank/DDBJ databases">
        <title>Another draft genome of Portunus trituberculatus and its Hox gene families provides insights of decapod evolution.</title>
        <authorList>
            <person name="Jeong J.-H."/>
            <person name="Song I."/>
            <person name="Kim S."/>
            <person name="Choi T."/>
            <person name="Kim D."/>
            <person name="Ryu S."/>
            <person name="Kim W."/>
        </authorList>
    </citation>
    <scope>NUCLEOTIDE SEQUENCE [LARGE SCALE GENOMIC DNA]</scope>
    <source>
        <tissue evidence="1">Muscle</tissue>
    </source>
</reference>
<keyword evidence="2" id="KW-1185">Reference proteome</keyword>
<dbReference type="AlphaFoldDB" id="A0A5B7HGQ3"/>
<accession>A0A5B7HGQ3</accession>